<dbReference type="Pfam" id="PF02739">
    <property type="entry name" value="5_3_exonuc_N"/>
    <property type="match status" value="1"/>
</dbReference>
<dbReference type="PANTHER" id="PTHR42646:SF2">
    <property type="entry name" value="5'-3' EXONUCLEASE FAMILY PROTEIN"/>
    <property type="match status" value="1"/>
</dbReference>
<evidence type="ECO:0000256" key="6">
    <source>
        <dbReference type="ARBA" id="ARBA00050026"/>
    </source>
</evidence>
<dbReference type="InterPro" id="IPR036397">
    <property type="entry name" value="RNaseH_sf"/>
</dbReference>
<dbReference type="PANTHER" id="PTHR42646">
    <property type="entry name" value="FLAP ENDONUCLEASE XNI"/>
    <property type="match status" value="1"/>
</dbReference>
<evidence type="ECO:0000313" key="9">
    <source>
        <dbReference type="Proteomes" id="UP001321486"/>
    </source>
</evidence>
<evidence type="ECO:0000256" key="4">
    <source>
        <dbReference type="ARBA" id="ARBA00023125"/>
    </source>
</evidence>
<keyword evidence="4" id="KW-0238">DNA-binding</keyword>
<keyword evidence="2" id="KW-0378">Hydrolase</keyword>
<keyword evidence="9" id="KW-1185">Reference proteome</keyword>
<dbReference type="InterPro" id="IPR002421">
    <property type="entry name" value="5-3_exonuclease"/>
</dbReference>
<dbReference type="InterPro" id="IPR029060">
    <property type="entry name" value="PIN-like_dom_sf"/>
</dbReference>
<dbReference type="CDD" id="cd06140">
    <property type="entry name" value="DNA_polA_I_Bacillus_like_exo"/>
    <property type="match status" value="1"/>
</dbReference>
<dbReference type="SMART" id="SM00475">
    <property type="entry name" value="53EXOc"/>
    <property type="match status" value="1"/>
</dbReference>
<feature type="domain" description="5'-3' exonuclease" evidence="7">
    <location>
        <begin position="5"/>
        <end position="268"/>
    </location>
</feature>
<evidence type="ECO:0000256" key="5">
    <source>
        <dbReference type="ARBA" id="ARBA00049957"/>
    </source>
</evidence>
<dbReference type="InterPro" id="IPR020046">
    <property type="entry name" value="5-3_exonucl_a-hlix_arch_N"/>
</dbReference>
<dbReference type="SUPFAM" id="SSF53098">
    <property type="entry name" value="Ribonuclease H-like"/>
    <property type="match status" value="1"/>
</dbReference>
<dbReference type="Gene3D" id="3.40.50.1010">
    <property type="entry name" value="5'-nuclease"/>
    <property type="match status" value="1"/>
</dbReference>
<dbReference type="InterPro" id="IPR038969">
    <property type="entry name" value="FEN"/>
</dbReference>
<dbReference type="Pfam" id="PF22619">
    <property type="entry name" value="DNA_polI_exo1"/>
    <property type="match status" value="1"/>
</dbReference>
<accession>A0ABM8GQ97</accession>
<dbReference type="Pfam" id="PF01367">
    <property type="entry name" value="5_3_exonuc"/>
    <property type="match status" value="1"/>
</dbReference>
<dbReference type="CDD" id="cd09898">
    <property type="entry name" value="H3TH_53EXO"/>
    <property type="match status" value="1"/>
</dbReference>
<name>A0ABM8GQ97_9MICO</name>
<comment type="function">
    <text evidence="5">5'-3' exonuclease acting preferentially on double-stranded DNA.</text>
</comment>
<organism evidence="8 9">
    <name type="scientific">Frondihabitans sucicola</name>
    <dbReference type="NCBI Taxonomy" id="1268041"/>
    <lineage>
        <taxon>Bacteria</taxon>
        <taxon>Bacillati</taxon>
        <taxon>Actinomycetota</taxon>
        <taxon>Actinomycetes</taxon>
        <taxon>Micrococcales</taxon>
        <taxon>Microbacteriaceae</taxon>
        <taxon>Frondihabitans</taxon>
    </lineage>
</organism>
<dbReference type="InterPro" id="IPR020045">
    <property type="entry name" value="DNA_polI_H3TH"/>
</dbReference>
<evidence type="ECO:0000256" key="2">
    <source>
        <dbReference type="ARBA" id="ARBA00022801"/>
    </source>
</evidence>
<dbReference type="CDD" id="cd09859">
    <property type="entry name" value="PIN_53EXO"/>
    <property type="match status" value="1"/>
</dbReference>
<keyword evidence="1" id="KW-0540">Nuclease</keyword>
<dbReference type="Gene3D" id="1.10.150.20">
    <property type="entry name" value="5' to 3' exonuclease, C-terminal subdomain"/>
    <property type="match status" value="1"/>
</dbReference>
<dbReference type="Gene3D" id="3.30.420.10">
    <property type="entry name" value="Ribonuclease H-like superfamily/Ribonuclease H"/>
    <property type="match status" value="1"/>
</dbReference>
<evidence type="ECO:0000313" key="8">
    <source>
        <dbReference type="EMBL" id="BDZ50630.1"/>
    </source>
</evidence>
<dbReference type="InterPro" id="IPR054690">
    <property type="entry name" value="DNA_polI_exonuclease"/>
</dbReference>
<sequence length="462" mass="50739">MSDEAKPTLLVIDGHSLAFRAFYALPIDSFVNREGQHTNAIHGFISMLLNLLKNEKPTHLAVAFDISRYSFRTREYPEYKGTRSETPPEFVGQIPLLEEALHAMGITTITKEDFEADDILATLAARGSAAGYTVYVVSGDRDAIQMVNDDVTLLYPSARGVTDLTRYDRDKVFERYGIEPHQYPEIAALVGETSDNLIGVDKVGEKTAVKWITQFGSLDEVIEHRDEIKGVVGDKLREQYDRAVRNRKLNRLVTDVDLPVGPDDLERRPIDVPAVREVFDRLQFRTLLDRVTALAEGGAATGTSAASTEPSAPTGPTVPVVRTLIDEELAHWLRTHASADKPPVGLSVEYGPDNTVLGLGIAAAGDTVHVPWAAGRGDYVALEEWLDADSPKVVHDAKRAYKALKRAGLTLTGLRGDPRIAAWLLRPGRTSFALGDLVYEHLAERMPEADPNQLVPADDAGE</sequence>
<dbReference type="InterPro" id="IPR008918">
    <property type="entry name" value="HhH2"/>
</dbReference>
<dbReference type="SUPFAM" id="SSF88723">
    <property type="entry name" value="PIN domain-like"/>
    <property type="match status" value="1"/>
</dbReference>
<dbReference type="SMART" id="SM00279">
    <property type="entry name" value="HhH2"/>
    <property type="match status" value="1"/>
</dbReference>
<dbReference type="InterPro" id="IPR012337">
    <property type="entry name" value="RNaseH-like_sf"/>
</dbReference>
<reference evidence="9" key="1">
    <citation type="journal article" date="2019" name="Int. J. Syst. Evol. Microbiol.">
        <title>The Global Catalogue of Microorganisms (GCM) 10K type strain sequencing project: providing services to taxonomists for standard genome sequencing and annotation.</title>
        <authorList>
            <consortium name="The Broad Institute Genomics Platform"/>
            <consortium name="The Broad Institute Genome Sequencing Center for Infectious Disease"/>
            <person name="Wu L."/>
            <person name="Ma J."/>
        </authorList>
    </citation>
    <scope>NUCLEOTIDE SEQUENCE [LARGE SCALE GENOMIC DNA]</scope>
    <source>
        <strain evidence="9">NBRC 108728</strain>
    </source>
</reference>
<protein>
    <recommendedName>
        <fullName evidence="6">5'-3' exonuclease</fullName>
    </recommendedName>
</protein>
<proteinExistence type="predicted"/>
<gene>
    <name evidence="8" type="ORF">GCM10025867_28710</name>
</gene>
<evidence type="ECO:0000256" key="3">
    <source>
        <dbReference type="ARBA" id="ARBA00022839"/>
    </source>
</evidence>
<dbReference type="SUPFAM" id="SSF47807">
    <property type="entry name" value="5' to 3' exonuclease, C-terminal subdomain"/>
    <property type="match status" value="1"/>
</dbReference>
<dbReference type="InterPro" id="IPR036279">
    <property type="entry name" value="5-3_exonuclease_C_sf"/>
</dbReference>
<keyword evidence="3" id="KW-0269">Exonuclease</keyword>
<evidence type="ECO:0000259" key="7">
    <source>
        <dbReference type="SMART" id="SM00475"/>
    </source>
</evidence>
<dbReference type="Proteomes" id="UP001321486">
    <property type="component" value="Chromosome"/>
</dbReference>
<evidence type="ECO:0000256" key="1">
    <source>
        <dbReference type="ARBA" id="ARBA00022722"/>
    </source>
</evidence>
<dbReference type="EMBL" id="AP027732">
    <property type="protein sequence ID" value="BDZ50630.1"/>
    <property type="molecule type" value="Genomic_DNA"/>
</dbReference>